<comment type="similarity">
    <text evidence="1 4">Belongs to the MinE family.</text>
</comment>
<gene>
    <name evidence="4" type="primary">minE</name>
    <name evidence="5" type="ORF">Atep_00360</name>
</gene>
<accession>A0ABM7QHZ0</accession>
<dbReference type="SUPFAM" id="SSF55229">
    <property type="entry name" value="Cell division protein MinE topological specificity domain"/>
    <property type="match status" value="1"/>
</dbReference>
<evidence type="ECO:0000313" key="6">
    <source>
        <dbReference type="Proteomes" id="UP000680679"/>
    </source>
</evidence>
<organism evidence="5 6">
    <name type="scientific">Allochromatium tepidum</name>
    <dbReference type="NCBI Taxonomy" id="553982"/>
    <lineage>
        <taxon>Bacteria</taxon>
        <taxon>Pseudomonadati</taxon>
        <taxon>Pseudomonadota</taxon>
        <taxon>Gammaproteobacteria</taxon>
        <taxon>Chromatiales</taxon>
        <taxon>Chromatiaceae</taxon>
        <taxon>Allochromatium</taxon>
    </lineage>
</organism>
<evidence type="ECO:0000256" key="3">
    <source>
        <dbReference type="ARBA" id="ARBA00025265"/>
    </source>
</evidence>
<keyword evidence="6" id="KW-1185">Reference proteome</keyword>
<evidence type="ECO:0000313" key="5">
    <source>
        <dbReference type="EMBL" id="BCU05359.1"/>
    </source>
</evidence>
<dbReference type="InterPro" id="IPR036707">
    <property type="entry name" value="MinE_sf"/>
</dbReference>
<reference evidence="5 6" key="1">
    <citation type="submission" date="2021-04" db="EMBL/GenBank/DDBJ databases">
        <title>Complete genome sequencing of Allochromatium tepidum strain NZ.</title>
        <authorList>
            <person name="Tsukatani Y."/>
            <person name="Mori H."/>
        </authorList>
    </citation>
    <scope>NUCLEOTIDE SEQUENCE [LARGE SCALE GENOMIC DNA]</scope>
    <source>
        <strain evidence="5 6">NZ</strain>
    </source>
</reference>
<dbReference type="HAMAP" id="MF_00262">
    <property type="entry name" value="MinE"/>
    <property type="match status" value="1"/>
</dbReference>
<sequence>MGLLDYFVSSRPKATAGNASVAKERLQILVAHDRVARDKPSYLPQLQQEILAVIRKYVEVDMDAVSVTYEQAESHEVLELNIILPESASARGACETLPAADQSAVGNSNRSITRP</sequence>
<dbReference type="NCBIfam" id="NF001422">
    <property type="entry name" value="PRK00296.1"/>
    <property type="match status" value="1"/>
</dbReference>
<keyword evidence="4" id="KW-0132">Cell division</keyword>
<name>A0ABM7QHZ0_9GAMM</name>
<comment type="function">
    <text evidence="3 4">Prevents the cell division inhibition by proteins MinC and MinD at internal division sites while permitting inhibition at polar sites. This ensures cell division at the proper site by restricting the formation of a division septum at the midpoint of the long axis of the cell.</text>
</comment>
<dbReference type="Gene3D" id="3.30.1070.10">
    <property type="entry name" value="Cell division topological specificity factor MinE"/>
    <property type="match status" value="1"/>
</dbReference>
<dbReference type="NCBIfam" id="TIGR01215">
    <property type="entry name" value="minE"/>
    <property type="match status" value="1"/>
</dbReference>
<evidence type="ECO:0000256" key="2">
    <source>
        <dbReference type="ARBA" id="ARBA00020112"/>
    </source>
</evidence>
<keyword evidence="4" id="KW-0131">Cell cycle</keyword>
<evidence type="ECO:0000256" key="1">
    <source>
        <dbReference type="ARBA" id="ARBA00008168"/>
    </source>
</evidence>
<dbReference type="Proteomes" id="UP000680679">
    <property type="component" value="Chromosome"/>
</dbReference>
<dbReference type="InterPro" id="IPR005527">
    <property type="entry name" value="MinE"/>
</dbReference>
<evidence type="ECO:0000256" key="4">
    <source>
        <dbReference type="HAMAP-Rule" id="MF_00262"/>
    </source>
</evidence>
<proteinExistence type="inferred from homology"/>
<dbReference type="Pfam" id="PF03776">
    <property type="entry name" value="MinE"/>
    <property type="match status" value="1"/>
</dbReference>
<dbReference type="EMBL" id="AP024563">
    <property type="protein sequence ID" value="BCU05359.1"/>
    <property type="molecule type" value="Genomic_DNA"/>
</dbReference>
<protein>
    <recommendedName>
        <fullName evidence="2 4">Cell division topological specificity factor</fullName>
    </recommendedName>
</protein>